<dbReference type="EMBL" id="AZBU02000001">
    <property type="protein sequence ID" value="TMS33263.1"/>
    <property type="molecule type" value="Genomic_DNA"/>
</dbReference>
<dbReference type="AlphaFoldDB" id="A0A4V6I795"/>
<proteinExistence type="predicted"/>
<dbReference type="EMBL" id="CM016762">
    <property type="protein sequence ID" value="TMS33263.1"/>
    <property type="molecule type" value="Genomic_DNA"/>
</dbReference>
<name>A0A4V6I795_STECR</name>
<feature type="compositionally biased region" description="Acidic residues" evidence="1">
    <location>
        <begin position="100"/>
        <end position="111"/>
    </location>
</feature>
<evidence type="ECO:0000313" key="2">
    <source>
        <dbReference type="EMBL" id="TMS33263.1"/>
    </source>
</evidence>
<keyword evidence="3" id="KW-1185">Reference proteome</keyword>
<evidence type="ECO:0000256" key="1">
    <source>
        <dbReference type="SAM" id="MobiDB-lite"/>
    </source>
</evidence>
<gene>
    <name evidence="2" type="ORF">L596_001023</name>
</gene>
<reference evidence="2 3" key="2">
    <citation type="journal article" date="2019" name="G3 (Bethesda)">
        <title>Hybrid Assembly of the Genome of the Entomopathogenic Nematode Steinernema carpocapsae Identifies the X-Chromosome.</title>
        <authorList>
            <person name="Serra L."/>
            <person name="Macchietto M."/>
            <person name="Macias-Munoz A."/>
            <person name="McGill C.J."/>
            <person name="Rodriguez I.M."/>
            <person name="Rodriguez B."/>
            <person name="Murad R."/>
            <person name="Mortazavi A."/>
        </authorList>
    </citation>
    <scope>NUCLEOTIDE SEQUENCE [LARGE SCALE GENOMIC DNA]</scope>
    <source>
        <strain evidence="2 3">ALL</strain>
    </source>
</reference>
<comment type="caution">
    <text evidence="2">The sequence shown here is derived from an EMBL/GenBank/DDBJ whole genome shotgun (WGS) entry which is preliminary data.</text>
</comment>
<sequence length="156" mass="17582">MALNHCNRGFKRIKNHFVVRSPYNPSNNPAHFEADRSTWAERGNLSAAETIKYPLREVFASGLSFSRSKRRRSSGGSCEDLECKGVGAIILISLQRPHDDDEDEEEKENDDDISRERKCQGTTHAKRAMTFFFSNYGCGPSGFSRRPSLSCAPLCF</sequence>
<protein>
    <submittedName>
        <fullName evidence="2">Uncharacterized protein</fullName>
    </submittedName>
</protein>
<reference evidence="2 3" key="1">
    <citation type="journal article" date="2015" name="Genome Biol.">
        <title>Comparative genomics of Steinernema reveals deeply conserved gene regulatory networks.</title>
        <authorList>
            <person name="Dillman A.R."/>
            <person name="Macchietto M."/>
            <person name="Porter C.F."/>
            <person name="Rogers A."/>
            <person name="Williams B."/>
            <person name="Antoshechkin I."/>
            <person name="Lee M.M."/>
            <person name="Goodwin Z."/>
            <person name="Lu X."/>
            <person name="Lewis E.E."/>
            <person name="Goodrich-Blair H."/>
            <person name="Stock S.P."/>
            <person name="Adams B.J."/>
            <person name="Sternberg P.W."/>
            <person name="Mortazavi A."/>
        </authorList>
    </citation>
    <scope>NUCLEOTIDE SEQUENCE [LARGE SCALE GENOMIC DNA]</scope>
    <source>
        <strain evidence="2 3">ALL</strain>
    </source>
</reference>
<accession>A0A4V6I795</accession>
<evidence type="ECO:0000313" key="3">
    <source>
        <dbReference type="Proteomes" id="UP000298663"/>
    </source>
</evidence>
<feature type="region of interest" description="Disordered" evidence="1">
    <location>
        <begin position="94"/>
        <end position="119"/>
    </location>
</feature>
<organism evidence="2 3">
    <name type="scientific">Steinernema carpocapsae</name>
    <name type="common">Entomopathogenic nematode</name>
    <dbReference type="NCBI Taxonomy" id="34508"/>
    <lineage>
        <taxon>Eukaryota</taxon>
        <taxon>Metazoa</taxon>
        <taxon>Ecdysozoa</taxon>
        <taxon>Nematoda</taxon>
        <taxon>Chromadorea</taxon>
        <taxon>Rhabditida</taxon>
        <taxon>Tylenchina</taxon>
        <taxon>Panagrolaimomorpha</taxon>
        <taxon>Strongyloidoidea</taxon>
        <taxon>Steinernematidae</taxon>
        <taxon>Steinernema</taxon>
    </lineage>
</organism>
<dbReference type="Proteomes" id="UP000298663">
    <property type="component" value="Chromosome X"/>
</dbReference>